<proteinExistence type="predicted"/>
<evidence type="ECO:0000313" key="8">
    <source>
        <dbReference type="EMBL" id="UZP74526.1"/>
    </source>
</evidence>
<evidence type="ECO:0000256" key="2">
    <source>
        <dbReference type="ARBA" id="ARBA00022688"/>
    </source>
</evidence>
<evidence type="ECO:0000256" key="4">
    <source>
        <dbReference type="ARBA" id="ARBA00023002"/>
    </source>
</evidence>
<dbReference type="EMBL" id="CP036501">
    <property type="protein sequence ID" value="UZP74526.1"/>
    <property type="molecule type" value="Genomic_DNA"/>
</dbReference>
<evidence type="ECO:0000256" key="7">
    <source>
        <dbReference type="ARBA" id="ARBA00023136"/>
    </source>
</evidence>
<keyword evidence="7" id="KW-0472">Membrane</keyword>
<keyword evidence="2" id="KW-0831">Ubiquinone biosynthesis</keyword>
<keyword evidence="6" id="KW-0503">Monooxygenase</keyword>
<evidence type="ECO:0000313" key="9">
    <source>
        <dbReference type="Proteomes" id="UP001317963"/>
    </source>
</evidence>
<evidence type="ECO:0000256" key="5">
    <source>
        <dbReference type="ARBA" id="ARBA00023004"/>
    </source>
</evidence>
<keyword evidence="3" id="KW-0479">Metal-binding</keyword>
<dbReference type="RefSeq" id="WP_279240978.1">
    <property type="nucleotide sequence ID" value="NZ_CP036501.1"/>
</dbReference>
<protein>
    <submittedName>
        <fullName evidence="8">Demethoxyubiquinone hydroxylase family protein</fullName>
    </submittedName>
</protein>
<keyword evidence="4" id="KW-0560">Oxidoreductase</keyword>
<comment type="pathway">
    <text evidence="1">Cofactor biosynthesis; ubiquinone biosynthesis.</text>
</comment>
<accession>A0ABY6Q6L9</accession>
<evidence type="ECO:0000256" key="3">
    <source>
        <dbReference type="ARBA" id="ARBA00022723"/>
    </source>
</evidence>
<keyword evidence="5" id="KW-0408">Iron</keyword>
<dbReference type="PANTHER" id="PTHR11237">
    <property type="entry name" value="COENZYME Q10 BIOSYNTHESIS PROTEIN 7"/>
    <property type="match status" value="1"/>
</dbReference>
<evidence type="ECO:0000256" key="6">
    <source>
        <dbReference type="ARBA" id="ARBA00023033"/>
    </source>
</evidence>
<dbReference type="InterPro" id="IPR011566">
    <property type="entry name" value="Ubq_synth_Coq7"/>
</dbReference>
<dbReference type="Pfam" id="PF03232">
    <property type="entry name" value="COQ7"/>
    <property type="match status" value="1"/>
</dbReference>
<dbReference type="CDD" id="cd01042">
    <property type="entry name" value="DMQH"/>
    <property type="match status" value="1"/>
</dbReference>
<gene>
    <name evidence="8" type="ORF">E0F26_07145</name>
</gene>
<evidence type="ECO:0000256" key="1">
    <source>
        <dbReference type="ARBA" id="ARBA00004749"/>
    </source>
</evidence>
<dbReference type="PANTHER" id="PTHR11237:SF4">
    <property type="entry name" value="5-DEMETHOXYUBIQUINONE HYDROXYLASE, MITOCHONDRIAL"/>
    <property type="match status" value="1"/>
</dbReference>
<name>A0ABY6Q6L9_9GAMM</name>
<reference evidence="8 9" key="1">
    <citation type="submission" date="2019-02" db="EMBL/GenBank/DDBJ databases">
        <title>Halieaceae_genomes.</title>
        <authorList>
            <person name="Li S.-H."/>
        </authorList>
    </citation>
    <scope>NUCLEOTIDE SEQUENCE [LARGE SCALE GENOMIC DNA]</scope>
    <source>
        <strain evidence="8 9">JH123</strain>
    </source>
</reference>
<keyword evidence="9" id="KW-1185">Reference proteome</keyword>
<dbReference type="SUPFAM" id="SSF47240">
    <property type="entry name" value="Ferritin-like"/>
    <property type="match status" value="1"/>
</dbReference>
<sequence length="179" mass="19627">MNTTSLQSASALPTHLAGEMRSNHAGETGAVWIYRGVLAVSRNVEIRSFAAHHLATEQLHLQFFDDWLSAPQKSVLLPLWRLSGFVLGAVSAIGGRQWVYASIEAVETFVVKHYESQYGALEAYGDETLTAAIHRFCNDEADHRDEAGGEAQAPSSLLKAWCWVVGFGSEQAVKIARKI</sequence>
<dbReference type="InterPro" id="IPR009078">
    <property type="entry name" value="Ferritin-like_SF"/>
</dbReference>
<organism evidence="8 9">
    <name type="scientific">Candidatus Paraluminiphilus aquimaris</name>
    <dbReference type="NCBI Taxonomy" id="2518994"/>
    <lineage>
        <taxon>Bacteria</taxon>
        <taxon>Pseudomonadati</taxon>
        <taxon>Pseudomonadota</taxon>
        <taxon>Gammaproteobacteria</taxon>
        <taxon>Cellvibrionales</taxon>
        <taxon>Halieaceae</taxon>
        <taxon>Candidatus Paraluminiphilus</taxon>
    </lineage>
</organism>
<dbReference type="Proteomes" id="UP001317963">
    <property type="component" value="Chromosome"/>
</dbReference>